<name>A0A9P9FHI5_9HYPO</name>
<organism evidence="2 3">
    <name type="scientific">Dactylonectria estremocensis</name>
    <dbReference type="NCBI Taxonomy" id="1079267"/>
    <lineage>
        <taxon>Eukaryota</taxon>
        <taxon>Fungi</taxon>
        <taxon>Dikarya</taxon>
        <taxon>Ascomycota</taxon>
        <taxon>Pezizomycotina</taxon>
        <taxon>Sordariomycetes</taxon>
        <taxon>Hypocreomycetidae</taxon>
        <taxon>Hypocreales</taxon>
        <taxon>Nectriaceae</taxon>
        <taxon>Dactylonectria</taxon>
    </lineage>
</organism>
<evidence type="ECO:0000313" key="2">
    <source>
        <dbReference type="EMBL" id="KAH7162377.1"/>
    </source>
</evidence>
<reference evidence="2" key="1">
    <citation type="journal article" date="2021" name="Nat. Commun.">
        <title>Genetic determinants of endophytism in the Arabidopsis root mycobiome.</title>
        <authorList>
            <person name="Mesny F."/>
            <person name="Miyauchi S."/>
            <person name="Thiergart T."/>
            <person name="Pickel B."/>
            <person name="Atanasova L."/>
            <person name="Karlsson M."/>
            <person name="Huettel B."/>
            <person name="Barry K.W."/>
            <person name="Haridas S."/>
            <person name="Chen C."/>
            <person name="Bauer D."/>
            <person name="Andreopoulos W."/>
            <person name="Pangilinan J."/>
            <person name="LaButti K."/>
            <person name="Riley R."/>
            <person name="Lipzen A."/>
            <person name="Clum A."/>
            <person name="Drula E."/>
            <person name="Henrissat B."/>
            <person name="Kohler A."/>
            <person name="Grigoriev I.V."/>
            <person name="Martin F.M."/>
            <person name="Hacquard S."/>
        </authorList>
    </citation>
    <scope>NUCLEOTIDE SEQUENCE</scope>
    <source>
        <strain evidence="2">MPI-CAGE-AT-0021</strain>
    </source>
</reference>
<dbReference type="Proteomes" id="UP000717696">
    <property type="component" value="Unassembled WGS sequence"/>
</dbReference>
<accession>A0A9P9FHI5</accession>
<sequence>MYSVLAVGYSWVAPGTKQPDKVERRVLDPAFMNDEPSMLLQTMEPSPLIFEQASCEQVSLEQACLAFIPRGFFYLSVSYRVATVAISDILWVIGPQTLRGNAGTEHADDAQRSRGRPGNARHANKLSIAIPSSQYPCRNQGTWRSSPSRHYGETCHLRDTTYFRDPSYFALAIGSSKSVLQYHRAPTHTRASSPPRQLASSVTGIRSYCTRSITSRQSKLSSRGKPAVRLFPSASSSNLGGLCDWLASAPIFTKTSHQPTQIWASACCYLNVHPLLTHNSPSLVFKETASDREHRILTVQVTADCRFILDPALEAFRFASKPSALFRHHLPVRASICAPHSTKTVLLSPSKTESSHPSGLIQVDSSRCYANPKSHGSSISAMKSLKVSFDHKQPCLKKVV</sequence>
<dbReference type="EMBL" id="JAGMUU010000001">
    <property type="protein sequence ID" value="KAH7162377.1"/>
    <property type="molecule type" value="Genomic_DNA"/>
</dbReference>
<keyword evidence="3" id="KW-1185">Reference proteome</keyword>
<dbReference type="AlphaFoldDB" id="A0A9P9FHI5"/>
<protein>
    <submittedName>
        <fullName evidence="2">Uncharacterized protein</fullName>
    </submittedName>
</protein>
<gene>
    <name evidence="2" type="ORF">B0J13DRAFT_601040</name>
</gene>
<comment type="caution">
    <text evidence="2">The sequence shown here is derived from an EMBL/GenBank/DDBJ whole genome shotgun (WGS) entry which is preliminary data.</text>
</comment>
<proteinExistence type="predicted"/>
<evidence type="ECO:0000313" key="3">
    <source>
        <dbReference type="Proteomes" id="UP000717696"/>
    </source>
</evidence>
<feature type="region of interest" description="Disordered" evidence="1">
    <location>
        <begin position="101"/>
        <end position="122"/>
    </location>
</feature>
<evidence type="ECO:0000256" key="1">
    <source>
        <dbReference type="SAM" id="MobiDB-lite"/>
    </source>
</evidence>